<dbReference type="STRING" id="694573.A0A194V8C3"/>
<dbReference type="GO" id="GO:0003677">
    <property type="term" value="F:DNA binding"/>
    <property type="evidence" value="ECO:0007669"/>
    <property type="project" value="UniProtKB-KW"/>
</dbReference>
<evidence type="ECO:0000256" key="6">
    <source>
        <dbReference type="SAM" id="MobiDB-lite"/>
    </source>
</evidence>
<reference evidence="9" key="1">
    <citation type="submission" date="2014-12" db="EMBL/GenBank/DDBJ databases">
        <title>Genome Sequence of Valsa Canker Pathogens Uncovers a Specific Adaption of Colonization on Woody Bark.</title>
        <authorList>
            <person name="Yin Z."/>
            <person name="Liu H."/>
            <person name="Gao X."/>
            <person name="Li Z."/>
            <person name="Song N."/>
            <person name="Ke X."/>
            <person name="Dai Q."/>
            <person name="Wu Y."/>
            <person name="Sun Y."/>
            <person name="Xu J.-R."/>
            <person name="Kang Z.K."/>
            <person name="Wang L."/>
            <person name="Huang L."/>
        </authorList>
    </citation>
    <scope>NUCLEOTIDE SEQUENCE [LARGE SCALE GENOMIC DNA]</scope>
    <source>
        <strain evidence="9">SXYL134</strain>
    </source>
</reference>
<gene>
    <name evidence="8" type="ORF">VP1G_07393</name>
</gene>
<feature type="domain" description="Xylanolytic transcriptional activator regulatory" evidence="7">
    <location>
        <begin position="339"/>
        <end position="412"/>
    </location>
</feature>
<proteinExistence type="predicted"/>
<evidence type="ECO:0000256" key="2">
    <source>
        <dbReference type="ARBA" id="ARBA00023015"/>
    </source>
</evidence>
<evidence type="ECO:0000256" key="4">
    <source>
        <dbReference type="ARBA" id="ARBA00023163"/>
    </source>
</evidence>
<dbReference type="InterPro" id="IPR052073">
    <property type="entry name" value="Amide_Lactam_Regulators"/>
</dbReference>
<feature type="region of interest" description="Disordered" evidence="6">
    <location>
        <begin position="151"/>
        <end position="193"/>
    </location>
</feature>
<keyword evidence="5" id="KW-0539">Nucleus</keyword>
<feature type="compositionally biased region" description="Low complexity" evidence="6">
    <location>
        <begin position="684"/>
        <end position="693"/>
    </location>
</feature>
<sequence length="764" mass="83363">MAEAPLKRSVRFVASDSDGLPVKRRQVQQACDACRKKKKRCSHGSDATGLLFLVDSGPDSTHKRPSEGNNQKQHVSRNPAPRTLPPSPASLEPNGHEEHPSAHSAASRPIQLSSSRFVGDLSPESIFIEAANKSARESYLYRSQSDIGTWLPHSVGQSENEQSKIPESRENTEHGGPGSSRTDGSPVSLHTLSGHLSSPNGISIATASANSGARNLTVCPPDHDYQHLNNIYLERIHPMLPVLNSADIQETHRPKTLKHIIFRQVISLAAAVEPSASKHLRVDPNGPLLPFQHFHQLISKAILSSLDANALIDRVDHIRVLLLMFFFYQPVRAFERDLPSLIFSQAVHYAQSLGIHLVGYSDPEKDTRSKDAEGLFCALWALDRLNAAFNGRPCLLHEHDTDRDLDKCIAAQEQPAFRLFLKVATMLDRVICIYRPRSKGNETVELPVFESMIMDAGAEKLSPRLHVTLEIFYHAVSVLSCRQPSSAFAPSAPAQAHLPHPNLNARRSLSADRIVDMVSSSLSSPSSPESLDILPFVPYAVSLSLSVSYRKMRYSKVPMYRMRGKVKFKEIVALLKTLGEVYTCARVNTALGEAILREMDKTAKELASSSGAGVTASGPAANFRQAGPASLRRVSTVVVSGRKETGFVGEGNKHSQSTTTSITPTPSPSHPGETTLHMPPVSTPQQAGAQQGFQPPPNSHEAIAAGQLQVDDMGTLMSTPIGDMLDIDLFGHFDPGFDLNAVDAALEANLDMGFPQMWTSQWPD</sequence>
<dbReference type="InterPro" id="IPR007219">
    <property type="entry name" value="XnlR_reg_dom"/>
</dbReference>
<keyword evidence="4" id="KW-0804">Transcription</keyword>
<dbReference type="CDD" id="cd12148">
    <property type="entry name" value="fungal_TF_MHR"/>
    <property type="match status" value="1"/>
</dbReference>
<name>A0A194V8C3_CYTMA</name>
<dbReference type="OrthoDB" id="10031947at2759"/>
<organism evidence="8 9">
    <name type="scientific">Cytospora mali</name>
    <name type="common">Apple Valsa canker fungus</name>
    <name type="synonym">Valsa mali</name>
    <dbReference type="NCBI Taxonomy" id="578113"/>
    <lineage>
        <taxon>Eukaryota</taxon>
        <taxon>Fungi</taxon>
        <taxon>Dikarya</taxon>
        <taxon>Ascomycota</taxon>
        <taxon>Pezizomycotina</taxon>
        <taxon>Sordariomycetes</taxon>
        <taxon>Sordariomycetidae</taxon>
        <taxon>Diaporthales</taxon>
        <taxon>Cytosporaceae</taxon>
        <taxon>Cytospora</taxon>
    </lineage>
</organism>
<dbReference type="CDD" id="cd00067">
    <property type="entry name" value="GAL4"/>
    <property type="match status" value="1"/>
</dbReference>
<protein>
    <submittedName>
        <fullName evidence="8">Cutinase transcription factor 1 alpha</fullName>
    </submittedName>
</protein>
<dbReference type="InterPro" id="IPR001138">
    <property type="entry name" value="Zn2Cys6_DnaBD"/>
</dbReference>
<keyword evidence="2" id="KW-0805">Transcription regulation</keyword>
<keyword evidence="3" id="KW-0238">DNA-binding</keyword>
<dbReference type="AlphaFoldDB" id="A0A194V8C3"/>
<dbReference type="GO" id="GO:0006351">
    <property type="term" value="P:DNA-templated transcription"/>
    <property type="evidence" value="ECO:0007669"/>
    <property type="project" value="InterPro"/>
</dbReference>
<feature type="region of interest" description="Disordered" evidence="6">
    <location>
        <begin position="645"/>
        <end position="697"/>
    </location>
</feature>
<feature type="compositionally biased region" description="Low complexity" evidence="6">
    <location>
        <begin position="655"/>
        <end position="664"/>
    </location>
</feature>
<evidence type="ECO:0000313" key="9">
    <source>
        <dbReference type="Proteomes" id="UP000078576"/>
    </source>
</evidence>
<dbReference type="Proteomes" id="UP000078576">
    <property type="component" value="Unassembled WGS sequence"/>
</dbReference>
<feature type="compositionally biased region" description="Polar residues" evidence="6">
    <location>
        <begin position="179"/>
        <end position="193"/>
    </location>
</feature>
<accession>A0A194V8C3</accession>
<keyword evidence="1" id="KW-0862">Zinc</keyword>
<dbReference type="GO" id="GO:0008270">
    <property type="term" value="F:zinc ion binding"/>
    <property type="evidence" value="ECO:0007669"/>
    <property type="project" value="InterPro"/>
</dbReference>
<evidence type="ECO:0000256" key="1">
    <source>
        <dbReference type="ARBA" id="ARBA00022833"/>
    </source>
</evidence>
<evidence type="ECO:0000256" key="5">
    <source>
        <dbReference type="ARBA" id="ARBA00023242"/>
    </source>
</evidence>
<evidence type="ECO:0000313" key="8">
    <source>
        <dbReference type="EMBL" id="KUI60200.1"/>
    </source>
</evidence>
<evidence type="ECO:0000259" key="7">
    <source>
        <dbReference type="SMART" id="SM00906"/>
    </source>
</evidence>
<dbReference type="Pfam" id="PF04082">
    <property type="entry name" value="Fungal_trans"/>
    <property type="match status" value="1"/>
</dbReference>
<dbReference type="GO" id="GO:0000981">
    <property type="term" value="F:DNA-binding transcription factor activity, RNA polymerase II-specific"/>
    <property type="evidence" value="ECO:0007669"/>
    <property type="project" value="InterPro"/>
</dbReference>
<dbReference type="PANTHER" id="PTHR47171:SF6">
    <property type="entry name" value="SPECIFIC TRANSCRIPTION FACTOR, PUTATIVE (AFU_ORTHOLOGUE AFUA_2G06130)-RELATED"/>
    <property type="match status" value="1"/>
</dbReference>
<keyword evidence="9" id="KW-1185">Reference proteome</keyword>
<dbReference type="PANTHER" id="PTHR47171">
    <property type="entry name" value="FARA-RELATED"/>
    <property type="match status" value="1"/>
</dbReference>
<feature type="region of interest" description="Disordered" evidence="6">
    <location>
        <begin position="1"/>
        <end position="110"/>
    </location>
</feature>
<dbReference type="EMBL" id="KN714745">
    <property type="protein sequence ID" value="KUI60200.1"/>
    <property type="molecule type" value="Genomic_DNA"/>
</dbReference>
<dbReference type="SMART" id="SM00906">
    <property type="entry name" value="Fungal_trans"/>
    <property type="match status" value="1"/>
</dbReference>
<evidence type="ECO:0000256" key="3">
    <source>
        <dbReference type="ARBA" id="ARBA00023125"/>
    </source>
</evidence>
<feature type="compositionally biased region" description="Basic and acidic residues" evidence="6">
    <location>
        <begin position="161"/>
        <end position="173"/>
    </location>
</feature>